<comment type="caution">
    <text evidence="1">The sequence shown here is derived from an EMBL/GenBank/DDBJ whole genome shotgun (WGS) entry which is preliminary data.</text>
</comment>
<dbReference type="Proteomes" id="UP000242694">
    <property type="component" value="Unassembled WGS sequence"/>
</dbReference>
<evidence type="ECO:0000313" key="1">
    <source>
        <dbReference type="EMBL" id="PTH18059.1"/>
    </source>
</evidence>
<reference evidence="1 2" key="1">
    <citation type="journal article" date="2016" name="Front. Microbiol.">
        <title>Comprehensive Phylogenetic Analysis of Bovine Non-aureus Staphylococci Species Based on Whole-Genome Sequencing.</title>
        <authorList>
            <person name="Naushad S."/>
            <person name="Barkema H.W."/>
            <person name="Luby C."/>
            <person name="Condas L.A."/>
            <person name="Nobrega D.B."/>
            <person name="Carson D.A."/>
            <person name="De Buck J."/>
        </authorList>
    </citation>
    <scope>NUCLEOTIDE SEQUENCE [LARGE SCALE GENOMIC DNA]</scope>
    <source>
        <strain evidence="1 2">SNUC 993</strain>
    </source>
</reference>
<accession>A0ABX5IFI8</accession>
<organism evidence="1 2">
    <name type="scientific">Staphylococcus auricularis</name>
    <dbReference type="NCBI Taxonomy" id="29379"/>
    <lineage>
        <taxon>Bacteria</taxon>
        <taxon>Bacillati</taxon>
        <taxon>Bacillota</taxon>
        <taxon>Bacilli</taxon>
        <taxon>Bacillales</taxon>
        <taxon>Staphylococcaceae</taxon>
        <taxon>Staphylococcus</taxon>
    </lineage>
</organism>
<keyword evidence="2" id="KW-1185">Reference proteome</keyword>
<evidence type="ECO:0008006" key="3">
    <source>
        <dbReference type="Google" id="ProtNLM"/>
    </source>
</evidence>
<name>A0ABX5IFI8_9STAP</name>
<dbReference type="EMBL" id="PZDI01000027">
    <property type="protein sequence ID" value="PTH18059.1"/>
    <property type="molecule type" value="Genomic_DNA"/>
</dbReference>
<gene>
    <name evidence="1" type="ORF">BU607_06745</name>
</gene>
<protein>
    <recommendedName>
        <fullName evidence="3">Genomic island nu Sa alpha2</fullName>
    </recommendedName>
</protein>
<sequence length="121" mass="14121">MLQDKNSFRLLYQAIRELADRIGDNQLETHSISLLLLDFDFEHEVFEKLLLAISRYLDKVSLDEINHDEILDLIDDTIPEDREVNTFVKNKMIIGFANNYFPELQLLADNIKSDMAQSMSD</sequence>
<dbReference type="RefSeq" id="WP_107392806.1">
    <property type="nucleotide sequence ID" value="NZ_JAHCOE010000002.1"/>
</dbReference>
<evidence type="ECO:0000313" key="2">
    <source>
        <dbReference type="Proteomes" id="UP000242694"/>
    </source>
</evidence>
<proteinExistence type="predicted"/>